<organism evidence="1 2">
    <name type="scientific">Adhaeribacter swui</name>
    <dbReference type="NCBI Taxonomy" id="2086471"/>
    <lineage>
        <taxon>Bacteria</taxon>
        <taxon>Pseudomonadati</taxon>
        <taxon>Bacteroidota</taxon>
        <taxon>Cytophagia</taxon>
        <taxon>Cytophagales</taxon>
        <taxon>Hymenobacteraceae</taxon>
        <taxon>Adhaeribacter</taxon>
    </lineage>
</organism>
<sequence length="88" mass="10165">MRQSQNPDAHPGVHYRALAIATLSKIGYMTGPEIKKPQRGALRRFSLAISLSIKNNPWHFEVYNIYLTQIHNRVFKPDKYVFILAVLN</sequence>
<dbReference type="KEGG" id="aswu:HUW51_17115"/>
<name>A0A7G7GB25_9BACT</name>
<reference evidence="1 2" key="1">
    <citation type="journal article" date="2018" name="Int. J. Syst. Evol. Microbiol.">
        <title>Adhaeribacter swui sp. nov., isolated from wet mud.</title>
        <authorList>
            <person name="Kim D.U."/>
            <person name="Kim K.W."/>
            <person name="Kang M.S."/>
            <person name="Kim J.Y."/>
            <person name="Jang J.H."/>
            <person name="Kim M.K."/>
        </authorList>
    </citation>
    <scope>NUCLEOTIDE SEQUENCE [LARGE SCALE GENOMIC DNA]</scope>
    <source>
        <strain evidence="1 2">KCTC 52873</strain>
    </source>
</reference>
<gene>
    <name evidence="1" type="ORF">HUW51_17115</name>
</gene>
<dbReference type="EMBL" id="CP055156">
    <property type="protein sequence ID" value="QNF34359.1"/>
    <property type="molecule type" value="Genomic_DNA"/>
</dbReference>
<dbReference type="AlphaFoldDB" id="A0A7G7GB25"/>
<evidence type="ECO:0000313" key="1">
    <source>
        <dbReference type="EMBL" id="QNF34359.1"/>
    </source>
</evidence>
<evidence type="ECO:0000313" key="2">
    <source>
        <dbReference type="Proteomes" id="UP000515237"/>
    </source>
</evidence>
<proteinExistence type="predicted"/>
<accession>A0A7G7GB25</accession>
<dbReference type="RefSeq" id="WP_185270840.1">
    <property type="nucleotide sequence ID" value="NZ_CP055156.1"/>
</dbReference>
<protein>
    <submittedName>
        <fullName evidence="1">Uncharacterized protein</fullName>
    </submittedName>
</protein>
<keyword evidence="2" id="KW-1185">Reference proteome</keyword>
<dbReference type="Proteomes" id="UP000515237">
    <property type="component" value="Chromosome"/>
</dbReference>